<dbReference type="Proteomes" id="UP001500618">
    <property type="component" value="Unassembled WGS sequence"/>
</dbReference>
<name>A0ABP4UAG9_9ACTN</name>
<keyword evidence="2" id="KW-1185">Reference proteome</keyword>
<protein>
    <submittedName>
        <fullName evidence="1">Uncharacterized protein</fullName>
    </submittedName>
</protein>
<dbReference type="EMBL" id="BAAANY010000023">
    <property type="protein sequence ID" value="GAA1701317.1"/>
    <property type="molecule type" value="Genomic_DNA"/>
</dbReference>
<proteinExistence type="predicted"/>
<reference evidence="2" key="1">
    <citation type="journal article" date="2019" name="Int. J. Syst. Evol. Microbiol.">
        <title>The Global Catalogue of Microorganisms (GCM) 10K type strain sequencing project: providing services to taxonomists for standard genome sequencing and annotation.</title>
        <authorList>
            <consortium name="The Broad Institute Genomics Platform"/>
            <consortium name="The Broad Institute Genome Sequencing Center for Infectious Disease"/>
            <person name="Wu L."/>
            <person name="Ma J."/>
        </authorList>
    </citation>
    <scope>NUCLEOTIDE SEQUENCE [LARGE SCALE GENOMIC DNA]</scope>
    <source>
        <strain evidence="2">JCM 14718</strain>
    </source>
</reference>
<evidence type="ECO:0000313" key="1">
    <source>
        <dbReference type="EMBL" id="GAA1701317.1"/>
    </source>
</evidence>
<organism evidence="1 2">
    <name type="scientific">Fodinicola feengrottensis</name>
    <dbReference type="NCBI Taxonomy" id="435914"/>
    <lineage>
        <taxon>Bacteria</taxon>
        <taxon>Bacillati</taxon>
        <taxon>Actinomycetota</taxon>
        <taxon>Actinomycetes</taxon>
        <taxon>Mycobacteriales</taxon>
        <taxon>Fodinicola</taxon>
    </lineage>
</organism>
<comment type="caution">
    <text evidence="1">The sequence shown here is derived from an EMBL/GenBank/DDBJ whole genome shotgun (WGS) entry which is preliminary data.</text>
</comment>
<accession>A0ABP4UAG9</accession>
<sequence length="60" mass="6942">MCLPGSEPAPGAVVINEWLTWFERRGSAWLDLSTYGTDIVDYYSWQELCEEFGHLEVIYP</sequence>
<evidence type="ECO:0000313" key="2">
    <source>
        <dbReference type="Proteomes" id="UP001500618"/>
    </source>
</evidence>
<gene>
    <name evidence="1" type="ORF">GCM10009765_58590</name>
</gene>